<keyword evidence="5" id="KW-0677">Repeat</keyword>
<dbReference type="GO" id="GO:0046872">
    <property type="term" value="F:metal ion binding"/>
    <property type="evidence" value="ECO:0007669"/>
    <property type="project" value="UniProtKB-KW"/>
</dbReference>
<organism evidence="11 12">
    <name type="scientific">Meloidogyne javanica</name>
    <name type="common">Root-knot nematode worm</name>
    <dbReference type="NCBI Taxonomy" id="6303"/>
    <lineage>
        <taxon>Eukaryota</taxon>
        <taxon>Metazoa</taxon>
        <taxon>Ecdysozoa</taxon>
        <taxon>Nematoda</taxon>
        <taxon>Chromadorea</taxon>
        <taxon>Rhabditida</taxon>
        <taxon>Tylenchina</taxon>
        <taxon>Tylenchomorpha</taxon>
        <taxon>Tylenchoidea</taxon>
        <taxon>Meloidogynidae</taxon>
        <taxon>Meloidogyninae</taxon>
        <taxon>Meloidogyne</taxon>
        <taxon>Meloidogyne incognita group</taxon>
    </lineage>
</organism>
<dbReference type="PIRSF" id="PIRSF033096">
    <property type="entry name" value="PPPtase_5"/>
    <property type="match status" value="1"/>
</dbReference>
<dbReference type="SUPFAM" id="SSF48452">
    <property type="entry name" value="TPR-like"/>
    <property type="match status" value="1"/>
</dbReference>
<feature type="domain" description="Serine/threonine specific protein phosphatases" evidence="10">
    <location>
        <begin position="238"/>
        <end position="415"/>
    </location>
</feature>
<dbReference type="Gene3D" id="3.60.21.10">
    <property type="match status" value="1"/>
</dbReference>
<dbReference type="AlphaFoldDB" id="A0A915MQJ0"/>
<evidence type="ECO:0000256" key="3">
    <source>
        <dbReference type="ARBA" id="ARBA00013081"/>
    </source>
</evidence>
<evidence type="ECO:0000313" key="12">
    <source>
        <dbReference type="WBParaSite" id="scaffold4547_cov199.g8312"/>
    </source>
</evidence>
<evidence type="ECO:0000259" key="10">
    <source>
        <dbReference type="SMART" id="SM00156"/>
    </source>
</evidence>
<feature type="repeat" description="TPR" evidence="9">
    <location>
        <begin position="132"/>
        <end position="165"/>
    </location>
</feature>
<protein>
    <recommendedName>
        <fullName evidence="3">protein-serine/threonine phosphatase</fullName>
        <ecNumber evidence="3">3.1.3.16</ecNumber>
    </recommendedName>
</protein>
<dbReference type="GO" id="GO:0004722">
    <property type="term" value="F:protein serine/threonine phosphatase activity"/>
    <property type="evidence" value="ECO:0007669"/>
    <property type="project" value="UniProtKB-EC"/>
</dbReference>
<dbReference type="InterPro" id="IPR029052">
    <property type="entry name" value="Metallo-depent_PP-like"/>
</dbReference>
<sequence>MENSARRDAAEAIEAVESVTSSREFQDSMAKIIEERINNNYATSKADRIIEECSLAANGEKELAALIKEKANEFFKEDQYDIAAELYTKCILLDSSLALYYGNRSFAYLKKELYGLALSDANKAIELDPTYVKAYYRRASANMALSKFNLALADYDRVRKMSPTNKDAQNKYQECNKIVRRLAFEKAISSDHSTTSVADSIKLDDYVETTYFGPRLDGEINMEFMKKLIQTFKDQQKLHIKYAYKILLLVREYLIKLPSLVDIKVPPKHKFTICGDIHGQFYDLCNIFEINGLPSEQNPYLFNGDFVDRGSFSVEAIFTLFGFKLLLPNHFYMSRGNHESDVMNKMYGFEGEVKSKYNTKMAELFTEIFNYLPLCHVINERIFVCHGGLFQEDGVTLDRIRKVNRNRQPPDEGIM</sequence>
<dbReference type="PANTHER" id="PTHR45668:SF5">
    <property type="entry name" value="SERINE_THREONINE-PROTEIN PHOSPHATASE 5"/>
    <property type="match status" value="1"/>
</dbReference>
<evidence type="ECO:0000256" key="5">
    <source>
        <dbReference type="ARBA" id="ARBA00022737"/>
    </source>
</evidence>
<dbReference type="Gene3D" id="1.25.40.10">
    <property type="entry name" value="Tetratricopeptide repeat domain"/>
    <property type="match status" value="1"/>
</dbReference>
<dbReference type="InterPro" id="IPR051134">
    <property type="entry name" value="PPP_phosphatase"/>
</dbReference>
<evidence type="ECO:0000313" key="11">
    <source>
        <dbReference type="Proteomes" id="UP000887561"/>
    </source>
</evidence>
<reference evidence="12" key="1">
    <citation type="submission" date="2022-11" db="UniProtKB">
        <authorList>
            <consortium name="WormBaseParasite"/>
        </authorList>
    </citation>
    <scope>IDENTIFICATION</scope>
</reference>
<comment type="similarity">
    <text evidence="2">Belongs to the PPP phosphatase family. PP-5 (PP-T) subfamily.</text>
</comment>
<evidence type="ECO:0000256" key="7">
    <source>
        <dbReference type="ARBA" id="ARBA00023211"/>
    </source>
</evidence>
<dbReference type="Pfam" id="PF08321">
    <property type="entry name" value="PPP5"/>
    <property type="match status" value="1"/>
</dbReference>
<evidence type="ECO:0000256" key="8">
    <source>
        <dbReference type="PIRSR" id="PIRSR033096-1"/>
    </source>
</evidence>
<keyword evidence="4" id="KW-0479">Metal-binding</keyword>
<feature type="active site" description="Proton donor/acceptor" evidence="8">
    <location>
        <position position="338"/>
    </location>
</feature>
<dbReference type="Proteomes" id="UP000887561">
    <property type="component" value="Unplaced"/>
</dbReference>
<keyword evidence="9" id="KW-0802">TPR repeat</keyword>
<name>A0A915MQJ0_MELJA</name>
<dbReference type="PANTHER" id="PTHR45668">
    <property type="entry name" value="SERINE/THREONINE-PROTEIN PHOSPHATASE 5-RELATED"/>
    <property type="match status" value="1"/>
</dbReference>
<evidence type="ECO:0000256" key="6">
    <source>
        <dbReference type="ARBA" id="ARBA00022801"/>
    </source>
</evidence>
<dbReference type="SUPFAM" id="SSF56300">
    <property type="entry name" value="Metallo-dependent phosphatases"/>
    <property type="match status" value="1"/>
</dbReference>
<evidence type="ECO:0000256" key="1">
    <source>
        <dbReference type="ARBA" id="ARBA00001936"/>
    </source>
</evidence>
<keyword evidence="6" id="KW-0378">Hydrolase</keyword>
<dbReference type="PRINTS" id="PR00114">
    <property type="entry name" value="STPHPHTASE"/>
</dbReference>
<dbReference type="WBParaSite" id="scaffold4547_cov199.g8312">
    <property type="protein sequence ID" value="scaffold4547_cov199.g8312"/>
    <property type="gene ID" value="scaffold4547_cov199.g8312"/>
</dbReference>
<dbReference type="Pfam" id="PF00149">
    <property type="entry name" value="Metallophos"/>
    <property type="match status" value="1"/>
</dbReference>
<dbReference type="SMART" id="SM00156">
    <property type="entry name" value="PP2Ac"/>
    <property type="match status" value="1"/>
</dbReference>
<evidence type="ECO:0000256" key="4">
    <source>
        <dbReference type="ARBA" id="ARBA00022723"/>
    </source>
</evidence>
<dbReference type="InterPro" id="IPR011990">
    <property type="entry name" value="TPR-like_helical_dom_sf"/>
</dbReference>
<comment type="cofactor">
    <cofactor evidence="1">
        <name>Mn(2+)</name>
        <dbReference type="ChEBI" id="CHEBI:29035"/>
    </cofactor>
</comment>
<keyword evidence="11" id="KW-1185">Reference proteome</keyword>
<dbReference type="InterPro" id="IPR004843">
    <property type="entry name" value="Calcineurin-like_PHP"/>
</dbReference>
<accession>A0A915MQJ0</accession>
<dbReference type="SMART" id="SM00028">
    <property type="entry name" value="TPR"/>
    <property type="match status" value="3"/>
</dbReference>
<keyword evidence="7" id="KW-0464">Manganese</keyword>
<dbReference type="InterPro" id="IPR006186">
    <property type="entry name" value="Ser/Thr-sp_prot-phosphatase"/>
</dbReference>
<evidence type="ECO:0000256" key="2">
    <source>
        <dbReference type="ARBA" id="ARBA00008786"/>
    </source>
</evidence>
<dbReference type="InterPro" id="IPR013235">
    <property type="entry name" value="PPP_dom"/>
</dbReference>
<proteinExistence type="inferred from homology"/>
<dbReference type="InterPro" id="IPR019734">
    <property type="entry name" value="TPR_rpt"/>
</dbReference>
<dbReference type="EC" id="3.1.3.16" evidence="3"/>
<dbReference type="PROSITE" id="PS50005">
    <property type="entry name" value="TPR"/>
    <property type="match status" value="1"/>
</dbReference>
<evidence type="ECO:0000256" key="9">
    <source>
        <dbReference type="PROSITE-ProRule" id="PRU00339"/>
    </source>
</evidence>